<organism evidence="1 2">
    <name type="scientific">Glaesserella parasuis</name>
    <name type="common">Haemophilus parasuis</name>
    <dbReference type="NCBI Taxonomy" id="738"/>
    <lineage>
        <taxon>Bacteria</taxon>
        <taxon>Pseudomonadati</taxon>
        <taxon>Pseudomonadota</taxon>
        <taxon>Gammaproteobacteria</taxon>
        <taxon>Pasteurellales</taxon>
        <taxon>Pasteurellaceae</taxon>
        <taxon>Glaesserella</taxon>
    </lineage>
</organism>
<dbReference type="Proteomes" id="UP001148834">
    <property type="component" value="Unassembled WGS sequence"/>
</dbReference>
<sequence length="94" mass="11252">MNKDEFFKKYQLDGSLVILDLDANDDDSKFCYEALLAYRNLPLNEFIVEYLDEYMTESEFIESMLDTLDEIISRAKNAKRFIKKRKKTMKEETM</sequence>
<comment type="caution">
    <text evidence="1">The sequence shown here is derived from an EMBL/GenBank/DDBJ whole genome shotgun (WGS) entry which is preliminary data.</text>
</comment>
<gene>
    <name evidence="1" type="ORF">N5925_04530</name>
</gene>
<accession>A0AA42EGD6</accession>
<evidence type="ECO:0000313" key="2">
    <source>
        <dbReference type="Proteomes" id="UP001148834"/>
    </source>
</evidence>
<name>A0AA42EGD6_GLAPU</name>
<protein>
    <submittedName>
        <fullName evidence="1">Uncharacterized protein</fullName>
    </submittedName>
</protein>
<dbReference type="AlphaFoldDB" id="A0AA42EGD6"/>
<proteinExistence type="predicted"/>
<evidence type="ECO:0000313" key="1">
    <source>
        <dbReference type="EMBL" id="MDD2167885.1"/>
    </source>
</evidence>
<dbReference type="RefSeq" id="WP_265762662.1">
    <property type="nucleotide sequence ID" value="NZ_JBJDTL010000013.1"/>
</dbReference>
<reference evidence="1" key="1">
    <citation type="submission" date="2022-09" db="EMBL/GenBank/DDBJ databases">
        <title>Molecular characterization of Glaesserella parasuis strains circulating in commercial swine farms using whole-genome sequencing.</title>
        <authorList>
            <person name="Mugabi R."/>
            <person name="Clavijo M."/>
            <person name="Li G."/>
        </authorList>
    </citation>
    <scope>NUCLEOTIDE SEQUENCE</scope>
    <source>
        <strain evidence="1">0435-53</strain>
    </source>
</reference>
<dbReference type="EMBL" id="JAODIR010000016">
    <property type="protein sequence ID" value="MDD2167885.1"/>
    <property type="molecule type" value="Genomic_DNA"/>
</dbReference>